<dbReference type="AlphaFoldDB" id="A0AAN9GLX6"/>
<feature type="region of interest" description="Disordered" evidence="1">
    <location>
        <begin position="388"/>
        <end position="421"/>
    </location>
</feature>
<comment type="caution">
    <text evidence="2">The sequence shown here is derived from an EMBL/GenBank/DDBJ whole genome shotgun (WGS) entry which is preliminary data.</text>
</comment>
<feature type="compositionally biased region" description="Polar residues" evidence="1">
    <location>
        <begin position="29"/>
        <end position="55"/>
    </location>
</feature>
<proteinExistence type="predicted"/>
<dbReference type="EMBL" id="JBAMIC010000002">
    <property type="protein sequence ID" value="KAK7113432.1"/>
    <property type="molecule type" value="Genomic_DNA"/>
</dbReference>
<evidence type="ECO:0000313" key="2">
    <source>
        <dbReference type="EMBL" id="KAK7113432.1"/>
    </source>
</evidence>
<organism evidence="2 3">
    <name type="scientific">Littorina saxatilis</name>
    <dbReference type="NCBI Taxonomy" id="31220"/>
    <lineage>
        <taxon>Eukaryota</taxon>
        <taxon>Metazoa</taxon>
        <taxon>Spiralia</taxon>
        <taxon>Lophotrochozoa</taxon>
        <taxon>Mollusca</taxon>
        <taxon>Gastropoda</taxon>
        <taxon>Caenogastropoda</taxon>
        <taxon>Littorinimorpha</taxon>
        <taxon>Littorinoidea</taxon>
        <taxon>Littorinidae</taxon>
        <taxon>Littorina</taxon>
    </lineage>
</organism>
<name>A0AAN9GLX6_9CAEN</name>
<feature type="region of interest" description="Disordered" evidence="1">
    <location>
        <begin position="27"/>
        <end position="58"/>
    </location>
</feature>
<reference evidence="2 3" key="1">
    <citation type="submission" date="2024-02" db="EMBL/GenBank/DDBJ databases">
        <title>Chromosome-scale genome assembly of the rough periwinkle Littorina saxatilis.</title>
        <authorList>
            <person name="De Jode A."/>
            <person name="Faria R."/>
            <person name="Formenti G."/>
            <person name="Sims Y."/>
            <person name="Smith T.P."/>
            <person name="Tracey A."/>
            <person name="Wood J.M.D."/>
            <person name="Zagrodzka Z.B."/>
            <person name="Johannesson K."/>
            <person name="Butlin R.K."/>
            <person name="Leder E.H."/>
        </authorList>
    </citation>
    <scope>NUCLEOTIDE SEQUENCE [LARGE SCALE GENOMIC DNA]</scope>
    <source>
        <strain evidence="2">Snail1</strain>
        <tissue evidence="2">Muscle</tissue>
    </source>
</reference>
<dbReference type="PANTHER" id="PTHR35666:SF1">
    <property type="entry name" value="SIMILAR TO RIKEN CDNA 4921536K21"/>
    <property type="match status" value="1"/>
</dbReference>
<gene>
    <name evidence="2" type="ORF">V1264_012722</name>
</gene>
<evidence type="ECO:0000256" key="1">
    <source>
        <dbReference type="SAM" id="MobiDB-lite"/>
    </source>
</evidence>
<sequence length="438" mass="48937">MIDVPTKRRRRKALHGNLLAKDDTRVLKTETTSPTDNEVSANNKDSIAGSSTDETASIGRVPGENVKLDHEKVDIRPTKNIKMKQHLCVKHALPKTRLTNAILYENVSQGRHLEMKLAGLQHSKHRSSFTMDLNKRAFMAQQDRKHHKWKRDDEVRISAMNLPSLSPVGDKLGSNPDGRATGMRSVLNRKPSLKTIYHMSGTDGRAESAEPGRKPLLPMMKIRRERTEIVSHHDKVFVTKLPAVVEVDADKLHEHNTYRGKDLMDRGMPSRDERFRRLHTTLSPAILKGDDEYPAGNLTARSRLSKYLNPSPAASEPLPFRLESRVMVASRGKPNATDLDLGVSSAPGRQRTHDIDFIAERKTRGKDIIELFKSTDLKSLARSLTTDAAGMGMGRGGLGPTKDQETDRSMTSSMTTKPRPRKVFVPVVDVFDKVKTGS</sequence>
<dbReference type="PANTHER" id="PTHR35666">
    <property type="entry name" value="SIMILAR TO RIKEN CDNA 4921536K21"/>
    <property type="match status" value="1"/>
</dbReference>
<protein>
    <submittedName>
        <fullName evidence="2">Uncharacterized protein</fullName>
    </submittedName>
</protein>
<dbReference type="Pfam" id="PF17666">
    <property type="entry name" value="DUF5528"/>
    <property type="match status" value="1"/>
</dbReference>
<dbReference type="Proteomes" id="UP001374579">
    <property type="component" value="Unassembled WGS sequence"/>
</dbReference>
<keyword evidence="3" id="KW-1185">Reference proteome</keyword>
<dbReference type="InterPro" id="IPR038935">
    <property type="entry name" value="C5orf52"/>
</dbReference>
<evidence type="ECO:0000313" key="3">
    <source>
        <dbReference type="Proteomes" id="UP001374579"/>
    </source>
</evidence>
<accession>A0AAN9GLX6</accession>